<dbReference type="Pfam" id="PF11175">
    <property type="entry name" value="DUF2961"/>
    <property type="match status" value="1"/>
</dbReference>
<dbReference type="EMBL" id="BART01014589">
    <property type="protein sequence ID" value="GAG75660.1"/>
    <property type="molecule type" value="Genomic_DNA"/>
</dbReference>
<organism evidence="1">
    <name type="scientific">marine sediment metagenome</name>
    <dbReference type="NCBI Taxonomy" id="412755"/>
    <lineage>
        <taxon>unclassified sequences</taxon>
        <taxon>metagenomes</taxon>
        <taxon>ecological metagenomes</taxon>
    </lineage>
</organism>
<comment type="caution">
    <text evidence="1">The sequence shown here is derived from an EMBL/GenBank/DDBJ whole genome shotgun (WGS) entry which is preliminary data.</text>
</comment>
<gene>
    <name evidence="1" type="ORF">S01H4_28971</name>
</gene>
<name>X1A0P0_9ZZZZ</name>
<proteinExistence type="predicted"/>
<dbReference type="Gene3D" id="2.60.120.1390">
    <property type="match status" value="1"/>
</dbReference>
<feature type="non-terminal residue" evidence="1">
    <location>
        <position position="1"/>
    </location>
</feature>
<dbReference type="AlphaFoldDB" id="X1A0P0"/>
<protein>
    <submittedName>
        <fullName evidence="1">Uncharacterized protein</fullName>
    </submittedName>
</protein>
<evidence type="ECO:0000313" key="1">
    <source>
        <dbReference type="EMBL" id="GAG75660.1"/>
    </source>
</evidence>
<reference evidence="1" key="1">
    <citation type="journal article" date="2014" name="Front. Microbiol.">
        <title>High frequency of phylogenetically diverse reductive dehalogenase-homologous genes in deep subseafloor sedimentary metagenomes.</title>
        <authorList>
            <person name="Kawai M."/>
            <person name="Futagami T."/>
            <person name="Toyoda A."/>
            <person name="Takaki Y."/>
            <person name="Nishi S."/>
            <person name="Hori S."/>
            <person name="Arai W."/>
            <person name="Tsubouchi T."/>
            <person name="Morono Y."/>
            <person name="Uchiyama I."/>
            <person name="Ito T."/>
            <person name="Fujiyama A."/>
            <person name="Inagaki F."/>
            <person name="Takami H."/>
        </authorList>
    </citation>
    <scope>NUCLEOTIDE SEQUENCE</scope>
    <source>
        <strain evidence="1">Expedition CK06-06</strain>
    </source>
</reference>
<sequence>RQFSIVTDERLFKDFAFVMEGNNEVDIDGRERAIDYLGTEDSFTFSWGFQTTFAGLRAGMPLVDKGNTNHLSIYRFHDHMPIRYNKSLRWHINWSYERMFTKRAGSRRSFYIFHRRSRTQSNQL</sequence>
<dbReference type="InterPro" id="IPR021345">
    <property type="entry name" value="DUF2961"/>
</dbReference>
<accession>X1A0P0</accession>